<evidence type="ECO:0008006" key="3">
    <source>
        <dbReference type="Google" id="ProtNLM"/>
    </source>
</evidence>
<geneLocation type="plasmid" evidence="1 2">
    <name>megaplasmid</name>
</geneLocation>
<sequence length="225" mass="24132">MWAGWPEPMKRAGLARPCARVAIAALITLLSGCAASTETPAANDPATTIDVVERDWHTDVCIRTEDADTRLMRLVIGYGDSRYLCFGFGDRHYLLSRERGPMTLLSALLPGAGAILLTVLRDTPAAAFGADNVVRLDVSEPGMERLREFLGNAVQTNDTGAPISLGEGPYPGGLYFGATADYDGFYTCNTWTADALRAAGIPILGPVLFADGVMRQVRQIAQPAR</sequence>
<dbReference type="eggNOG" id="ENOG502Z9A2">
    <property type="taxonomic scope" value="Bacteria"/>
</dbReference>
<gene>
    <name evidence="1" type="ordered locus">Rmet_4832</name>
</gene>
<proteinExistence type="predicted"/>
<reference evidence="2" key="1">
    <citation type="journal article" date="2010" name="PLoS ONE">
        <title>The complete genome sequence of Cupriavidus metallidurans strain CH34, a master survivalist in harsh and anthropogenic environments.</title>
        <authorList>
            <person name="Janssen P.J."/>
            <person name="Van Houdt R."/>
            <person name="Moors H."/>
            <person name="Monsieurs P."/>
            <person name="Morin N."/>
            <person name="Michaux A."/>
            <person name="Benotmane M.A."/>
            <person name="Leys N."/>
            <person name="Vallaeys T."/>
            <person name="Lapidus A."/>
            <person name="Monchy S."/>
            <person name="Medigue C."/>
            <person name="Taghavi S."/>
            <person name="McCorkle S."/>
            <person name="Dunn J."/>
            <person name="van der Lelie D."/>
            <person name="Mergeay M."/>
        </authorList>
    </citation>
    <scope>NUCLEOTIDE SEQUENCE [LARGE SCALE GENOMIC DNA]</scope>
    <source>
        <strain evidence="2">ATCC 43123 / DSM 2839 / NBRC 102507 / CH34</strain>
    </source>
</reference>
<dbReference type="KEGG" id="rme:Rmet_4832"/>
<dbReference type="Pfam" id="PF09601">
    <property type="entry name" value="DUF2459"/>
    <property type="match status" value="1"/>
</dbReference>
<keyword evidence="2" id="KW-1185">Reference proteome</keyword>
<evidence type="ECO:0000313" key="2">
    <source>
        <dbReference type="Proteomes" id="UP000002429"/>
    </source>
</evidence>
<accession>Q1LDT2</accession>
<dbReference type="Proteomes" id="UP000002429">
    <property type="component" value="Plasmid megaplasmid"/>
</dbReference>
<organism evidence="1 2">
    <name type="scientific">Cupriavidus metallidurans (strain ATCC 43123 / DSM 2839 / NBRC 102507 / CH34)</name>
    <name type="common">Ralstonia metallidurans</name>
    <dbReference type="NCBI Taxonomy" id="266264"/>
    <lineage>
        <taxon>Bacteria</taxon>
        <taxon>Pseudomonadati</taxon>
        <taxon>Pseudomonadota</taxon>
        <taxon>Betaproteobacteria</taxon>
        <taxon>Burkholderiales</taxon>
        <taxon>Burkholderiaceae</taxon>
        <taxon>Cupriavidus</taxon>
    </lineage>
</organism>
<evidence type="ECO:0000313" key="1">
    <source>
        <dbReference type="EMBL" id="ABF11694.1"/>
    </source>
</evidence>
<dbReference type="EMBL" id="CP000353">
    <property type="protein sequence ID" value="ABF11694.1"/>
    <property type="molecule type" value="Genomic_DNA"/>
</dbReference>
<keyword evidence="1" id="KW-0614">Plasmid</keyword>
<protein>
    <recommendedName>
        <fullName evidence="3">DUF2459 domain-containing protein</fullName>
    </recommendedName>
</protein>
<dbReference type="InterPro" id="IPR011727">
    <property type="entry name" value="CHP02117"/>
</dbReference>
<dbReference type="HOGENOM" id="CLU_086263_1_1_4"/>
<name>Q1LDT2_CUPMC</name>
<dbReference type="AlphaFoldDB" id="Q1LDT2"/>